<dbReference type="GO" id="GO:0030198">
    <property type="term" value="P:extracellular matrix organization"/>
    <property type="evidence" value="ECO:0007669"/>
    <property type="project" value="TreeGrafter"/>
</dbReference>
<dbReference type="CDD" id="cd04278">
    <property type="entry name" value="ZnMc_MMP"/>
    <property type="match status" value="1"/>
</dbReference>
<feature type="binding site" evidence="10">
    <location>
        <position position="154"/>
    </location>
    <ligand>
        <name>Ca(2+)</name>
        <dbReference type="ChEBI" id="CHEBI:29108"/>
        <label>2</label>
    </ligand>
</feature>
<dbReference type="Proteomes" id="UP001163046">
    <property type="component" value="Unassembled WGS sequence"/>
</dbReference>
<feature type="binding site" evidence="10">
    <location>
        <position position="179"/>
    </location>
    <ligand>
        <name>Ca(2+)</name>
        <dbReference type="ChEBI" id="CHEBI:29108"/>
        <label>3</label>
    </ligand>
</feature>
<reference evidence="14" key="1">
    <citation type="submission" date="2023-01" db="EMBL/GenBank/DDBJ databases">
        <title>Genome assembly of the deep-sea coral Lophelia pertusa.</title>
        <authorList>
            <person name="Herrera S."/>
            <person name="Cordes E."/>
        </authorList>
    </citation>
    <scope>NUCLEOTIDE SEQUENCE</scope>
    <source>
        <strain evidence="14">USNM1676648</strain>
        <tissue evidence="14">Polyp</tissue>
    </source>
</reference>
<keyword evidence="15" id="KW-1185">Reference proteome</keyword>
<feature type="binding site" description="in inhibited form" evidence="10">
    <location>
        <position position="83"/>
    </location>
    <ligand>
        <name>Zn(2+)</name>
        <dbReference type="ChEBI" id="CHEBI:29105"/>
        <label>2</label>
        <note>catalytic</note>
    </ligand>
</feature>
<name>A0A9X0A7J5_9CNID</name>
<dbReference type="GO" id="GO:0008270">
    <property type="term" value="F:zinc ion binding"/>
    <property type="evidence" value="ECO:0007669"/>
    <property type="project" value="InterPro"/>
</dbReference>
<dbReference type="InterPro" id="IPR006026">
    <property type="entry name" value="Peptidase_Metallo"/>
</dbReference>
<dbReference type="InterPro" id="IPR021190">
    <property type="entry name" value="Pept_M10A"/>
</dbReference>
<feature type="signal peptide" evidence="12">
    <location>
        <begin position="1"/>
        <end position="18"/>
    </location>
</feature>
<dbReference type="InterPro" id="IPR036365">
    <property type="entry name" value="PGBD-like_sf"/>
</dbReference>
<dbReference type="AlphaFoldDB" id="A0A9X0A7J5"/>
<dbReference type="InterPro" id="IPR024079">
    <property type="entry name" value="MetalloPept_cat_dom_sf"/>
</dbReference>
<feature type="binding site" evidence="10">
    <location>
        <position position="238"/>
    </location>
    <ligand>
        <name>Zn(2+)</name>
        <dbReference type="ChEBI" id="CHEBI:29105"/>
        <label>2</label>
        <note>catalytic</note>
    </ligand>
</feature>
<evidence type="ECO:0000256" key="6">
    <source>
        <dbReference type="ARBA" id="ARBA00022833"/>
    </source>
</evidence>
<evidence type="ECO:0000256" key="1">
    <source>
        <dbReference type="ARBA" id="ARBA00010370"/>
    </source>
</evidence>
<accession>A0A9X0A7J5</accession>
<comment type="cofactor">
    <cofactor evidence="10">
        <name>Zn(2+)</name>
        <dbReference type="ChEBI" id="CHEBI:29105"/>
    </cofactor>
    <text evidence="10">Binds 2 Zn(2+) ions per subunit.</text>
</comment>
<evidence type="ECO:0000313" key="14">
    <source>
        <dbReference type="EMBL" id="KAJ7394750.1"/>
    </source>
</evidence>
<dbReference type="PRINTS" id="PR00138">
    <property type="entry name" value="MATRIXIN"/>
</dbReference>
<evidence type="ECO:0000256" key="11">
    <source>
        <dbReference type="PIRSR" id="PIRSR621190-5"/>
    </source>
</evidence>
<dbReference type="SUPFAM" id="SSF55486">
    <property type="entry name" value="Metalloproteases ('zincins'), catalytic domain"/>
    <property type="match status" value="1"/>
</dbReference>
<dbReference type="InterPro" id="IPR001818">
    <property type="entry name" value="Pept_M10_metallopeptidase"/>
</dbReference>
<protein>
    <submittedName>
        <fullName evidence="14">Peptidase M10A</fullName>
        <ecNumber evidence="14">3.4.24.80</ecNumber>
    </submittedName>
</protein>
<dbReference type="GO" id="GO:0004222">
    <property type="term" value="F:metalloendopeptidase activity"/>
    <property type="evidence" value="ECO:0007669"/>
    <property type="project" value="InterPro"/>
</dbReference>
<dbReference type="GO" id="GO:0031012">
    <property type="term" value="C:extracellular matrix"/>
    <property type="evidence" value="ECO:0007669"/>
    <property type="project" value="InterPro"/>
</dbReference>
<keyword evidence="7" id="KW-0482">Metalloprotease</keyword>
<dbReference type="SMART" id="SM00235">
    <property type="entry name" value="ZnMc"/>
    <property type="match status" value="1"/>
</dbReference>
<proteinExistence type="inferred from homology"/>
<dbReference type="Gene3D" id="3.40.390.10">
    <property type="entry name" value="Collagenase (Catalytic Domain)"/>
    <property type="match status" value="1"/>
</dbReference>
<dbReference type="InterPro" id="IPR021158">
    <property type="entry name" value="Pept_M10A_Zn_BS"/>
</dbReference>
<dbReference type="Pfam" id="PF00413">
    <property type="entry name" value="Peptidase_M10"/>
    <property type="match status" value="1"/>
</dbReference>
<organism evidence="14 15">
    <name type="scientific">Desmophyllum pertusum</name>
    <dbReference type="NCBI Taxonomy" id="174260"/>
    <lineage>
        <taxon>Eukaryota</taxon>
        <taxon>Metazoa</taxon>
        <taxon>Cnidaria</taxon>
        <taxon>Anthozoa</taxon>
        <taxon>Hexacorallia</taxon>
        <taxon>Scleractinia</taxon>
        <taxon>Caryophylliina</taxon>
        <taxon>Caryophylliidae</taxon>
        <taxon>Desmophyllum</taxon>
    </lineage>
</organism>
<evidence type="ECO:0000256" key="7">
    <source>
        <dbReference type="ARBA" id="ARBA00023049"/>
    </source>
</evidence>
<feature type="chain" id="PRO_5040945201" evidence="12">
    <location>
        <begin position="19"/>
        <end position="270"/>
    </location>
</feature>
<evidence type="ECO:0000256" key="8">
    <source>
        <dbReference type="ARBA" id="ARBA00023145"/>
    </source>
</evidence>
<comment type="cofactor">
    <cofactor evidence="10">
        <name>Ca(2+)</name>
        <dbReference type="ChEBI" id="CHEBI:29108"/>
    </cofactor>
    <text evidence="10">Can bind about 5 Ca(2+) ions per subunit.</text>
</comment>
<dbReference type="GO" id="GO:0030574">
    <property type="term" value="P:collagen catabolic process"/>
    <property type="evidence" value="ECO:0007669"/>
    <property type="project" value="TreeGrafter"/>
</dbReference>
<gene>
    <name evidence="14" type="primary">Mmp1_6</name>
    <name evidence="14" type="ORF">OS493_000583</name>
</gene>
<evidence type="ECO:0000256" key="2">
    <source>
        <dbReference type="ARBA" id="ARBA00022670"/>
    </source>
</evidence>
<keyword evidence="6 10" id="KW-0862">Zinc</keyword>
<feature type="binding site" evidence="10">
    <location>
        <position position="178"/>
    </location>
    <ligand>
        <name>Ca(2+)</name>
        <dbReference type="ChEBI" id="CHEBI:29108"/>
        <label>3</label>
    </ligand>
</feature>
<keyword evidence="3 10" id="KW-0479">Metal-binding</keyword>
<evidence type="ECO:0000259" key="13">
    <source>
        <dbReference type="SMART" id="SM00235"/>
    </source>
</evidence>
<comment type="similarity">
    <text evidence="1">Belongs to the peptidase M10A family.</text>
</comment>
<feature type="binding site" evidence="10">
    <location>
        <position position="201"/>
    </location>
    <ligand>
        <name>Ca(2+)</name>
        <dbReference type="ChEBI" id="CHEBI:29108"/>
        <label>3</label>
    </ligand>
</feature>
<dbReference type="InterPro" id="IPR033739">
    <property type="entry name" value="M10A_MMP"/>
</dbReference>
<evidence type="ECO:0000313" key="15">
    <source>
        <dbReference type="Proteomes" id="UP001163046"/>
    </source>
</evidence>
<keyword evidence="5 14" id="KW-0378">Hydrolase</keyword>
<dbReference type="EMBL" id="MU825396">
    <property type="protein sequence ID" value="KAJ7394750.1"/>
    <property type="molecule type" value="Genomic_DNA"/>
</dbReference>
<evidence type="ECO:0000256" key="5">
    <source>
        <dbReference type="ARBA" id="ARBA00022801"/>
    </source>
</evidence>
<dbReference type="InterPro" id="IPR002477">
    <property type="entry name" value="Peptidoglycan-bd-like"/>
</dbReference>
<feature type="binding site" evidence="10">
    <location>
        <position position="198"/>
    </location>
    <ligand>
        <name>Ca(2+)</name>
        <dbReference type="ChEBI" id="CHEBI:29108"/>
        <label>3</label>
    </ligand>
</feature>
<feature type="binding site" evidence="10">
    <location>
        <position position="196"/>
    </location>
    <ligand>
        <name>Zn(2+)</name>
        <dbReference type="ChEBI" id="CHEBI:29105"/>
        <label>1</label>
    </ligand>
</feature>
<feature type="binding site" evidence="10">
    <location>
        <position position="232"/>
    </location>
    <ligand>
        <name>Zn(2+)</name>
        <dbReference type="ChEBI" id="CHEBI:29105"/>
        <label>2</label>
        <note>catalytic</note>
    </ligand>
</feature>
<dbReference type="PANTHER" id="PTHR10201">
    <property type="entry name" value="MATRIX METALLOPROTEINASE"/>
    <property type="match status" value="1"/>
</dbReference>
<dbReference type="EC" id="3.4.24.80" evidence="14"/>
<feature type="active site" evidence="9">
    <location>
        <position position="229"/>
    </location>
</feature>
<feature type="short sequence motif" description="Cysteine switch" evidence="11">
    <location>
        <begin position="81"/>
        <end position="88"/>
    </location>
</feature>
<sequence>MFVFLVVFSLLFAGRAVCDKFEEDEDEKNVAMNYLKQYHYISRTRSGNHNGAKAIENFQRFFGLPVTGELDEDTLYQMKKPRCGVPDVDVDGTRFKRFATLGKWQETTLKYYLTYGDDMSHSDQARIIARAFKYWSDVAPRLNFAKTDDRSIADFRISFGRRTHAGVTGEGQCALPFDGAGKVLAHAYFPSDGRIHFDDEERYTETGASSGWWLWKKESHGLLPVAVHEIGHALGLKHSNVKGSIMWPTAKKGTPTLHQDDINGIRSLYG</sequence>
<dbReference type="GO" id="GO:0006508">
    <property type="term" value="P:proteolysis"/>
    <property type="evidence" value="ECO:0007669"/>
    <property type="project" value="UniProtKB-KW"/>
</dbReference>
<keyword evidence="4 12" id="KW-0732">Signal</keyword>
<feature type="domain" description="Peptidase metallopeptidase" evidence="13">
    <location>
        <begin position="100"/>
        <end position="270"/>
    </location>
</feature>
<feature type="binding site" evidence="10">
    <location>
        <position position="201"/>
    </location>
    <ligand>
        <name>Ca(2+)</name>
        <dbReference type="ChEBI" id="CHEBI:29108"/>
        <label>1</label>
    </ligand>
</feature>
<dbReference type="SUPFAM" id="SSF47090">
    <property type="entry name" value="PGBD-like"/>
    <property type="match status" value="1"/>
</dbReference>
<evidence type="ECO:0000256" key="12">
    <source>
        <dbReference type="SAM" id="SignalP"/>
    </source>
</evidence>
<comment type="caution">
    <text evidence="14">The sequence shown here is derived from an EMBL/GenBank/DDBJ whole genome shotgun (WGS) entry which is preliminary data.</text>
</comment>
<dbReference type="PROSITE" id="PS00546">
    <property type="entry name" value="CYSTEINE_SWITCH"/>
    <property type="match status" value="1"/>
</dbReference>
<evidence type="ECO:0000256" key="10">
    <source>
        <dbReference type="PIRSR" id="PIRSR621190-2"/>
    </source>
</evidence>
<keyword evidence="2" id="KW-0645">Protease</keyword>
<dbReference type="Pfam" id="PF01471">
    <property type="entry name" value="PG_binding_1"/>
    <property type="match status" value="1"/>
</dbReference>
<keyword evidence="10" id="KW-0106">Calcium</keyword>
<feature type="binding site" evidence="10">
    <location>
        <position position="228"/>
    </location>
    <ligand>
        <name>Zn(2+)</name>
        <dbReference type="ChEBI" id="CHEBI:29105"/>
        <label>2</label>
        <note>catalytic</note>
    </ligand>
</feature>
<keyword evidence="8" id="KW-0865">Zymogen</keyword>
<feature type="binding site" evidence="10">
    <location>
        <position position="246"/>
    </location>
    <ligand>
        <name>Zn(2+)</name>
        <dbReference type="ChEBI" id="CHEBI:29105"/>
        <label>2</label>
        <note>catalytic</note>
    </ligand>
</feature>
<evidence type="ECO:0000256" key="9">
    <source>
        <dbReference type="PIRSR" id="PIRSR621190-1"/>
    </source>
</evidence>
<dbReference type="PANTHER" id="PTHR10201:SF291">
    <property type="entry name" value="MATRIX METALLOPROTEINASE 1, ISOFORM C-RELATED"/>
    <property type="match status" value="1"/>
</dbReference>
<feature type="binding site" evidence="10">
    <location>
        <position position="164"/>
    </location>
    <ligand>
        <name>Zn(2+)</name>
        <dbReference type="ChEBI" id="CHEBI:29105"/>
        <label>1</label>
    </ligand>
</feature>
<evidence type="ECO:0000256" key="4">
    <source>
        <dbReference type="ARBA" id="ARBA00022729"/>
    </source>
</evidence>
<feature type="binding site" evidence="10">
    <location>
        <position position="186"/>
    </location>
    <ligand>
        <name>Zn(2+)</name>
        <dbReference type="ChEBI" id="CHEBI:29105"/>
        <label>1</label>
    </ligand>
</feature>
<dbReference type="OrthoDB" id="406838at2759"/>
<feature type="binding site" evidence="10">
    <location>
        <position position="118"/>
    </location>
    <ligand>
        <name>Ca(2+)</name>
        <dbReference type="ChEBI" id="CHEBI:29108"/>
        <label>1</label>
    </ligand>
</feature>
<feature type="binding site" evidence="10">
    <location>
        <position position="199"/>
    </location>
    <ligand>
        <name>Ca(2+)</name>
        <dbReference type="ChEBI" id="CHEBI:29108"/>
        <label>1</label>
    </ligand>
</feature>
<evidence type="ECO:0000256" key="3">
    <source>
        <dbReference type="ARBA" id="ARBA00022723"/>
    </source>
</evidence>